<dbReference type="InterPro" id="IPR008271">
    <property type="entry name" value="Ser/Thr_kinase_AS"/>
</dbReference>
<dbReference type="Gene3D" id="1.10.510.10">
    <property type="entry name" value="Transferase(Phosphotransferase) domain 1"/>
    <property type="match status" value="1"/>
</dbReference>
<dbReference type="InterPro" id="IPR050591">
    <property type="entry name" value="GSK-3"/>
</dbReference>
<dbReference type="GO" id="GO:0032436">
    <property type="term" value="P:positive regulation of proteasomal ubiquitin-dependent protein catabolic process"/>
    <property type="evidence" value="ECO:0007669"/>
    <property type="project" value="TreeGrafter"/>
</dbReference>
<reference evidence="11" key="2">
    <citation type="submission" date="2020-10" db="UniProtKB">
        <authorList>
            <consortium name="WormBaseParasite"/>
        </authorList>
    </citation>
    <scope>IDENTIFICATION</scope>
</reference>
<evidence type="ECO:0000256" key="3">
    <source>
        <dbReference type="ARBA" id="ARBA00022679"/>
    </source>
</evidence>
<comment type="similarity">
    <text evidence="1">Belongs to the protein kinase superfamily. CMGC Ser/Thr protein kinase family. GSK-3 subfamily.</text>
</comment>
<dbReference type="SUPFAM" id="SSF56112">
    <property type="entry name" value="Protein kinase-like (PK-like)"/>
    <property type="match status" value="1"/>
</dbReference>
<feature type="region of interest" description="Disordered" evidence="8">
    <location>
        <begin position="150"/>
        <end position="171"/>
    </location>
</feature>
<dbReference type="PROSITE" id="PS00107">
    <property type="entry name" value="PROTEIN_KINASE_ATP"/>
    <property type="match status" value="1"/>
</dbReference>
<dbReference type="Pfam" id="PF00069">
    <property type="entry name" value="Pkinase"/>
    <property type="match status" value="1"/>
</dbReference>
<dbReference type="PROSITE" id="PS50011">
    <property type="entry name" value="PROTEIN_KINASE_DOM"/>
    <property type="match status" value="1"/>
</dbReference>
<sequence>MVVGKVSRSAEPTQPSEALAVASATTAQGTTVAAAAAAGASAATAVPAVKEGNNNNGAAAAATVAAMTAASTQKSVKASKATSVSRTDSQADDAKSKRDEDGKSTRSNIATTSPLSFPAEVIAEAAKGVKPDNIENDFFDPSFYKNQVAMRQHDPEKRPKPAKREVIHDPNGGDEANLIRVIAKEVNPTGDKLCYITVKQATFLGAGAFSDVFLGYVSKTPRHNSKEQKDPVAVAIKKIWPDPSREDRQIGVHRCLDHINLVKLRYYYVCVHPRTKVTMWTLIMDLMPSTVAHEQSRYIDKGKIMPFLFVKMFTYQTFAGLQYMERMNYFHRDVKPENLLVCMLTGKLKIGDFGSAKHYKQGNRLSSYQVTRYYRAPELCLRYNYYDPTVDVWAAGCILAELVTNRIIFYGSNNRDQLFKILRICGTPTLAQLAQCCPGMPIEDEITATAYPPADWLKIVRRYNRGFNSVGADFLHKVLRYERSLRLRGDEALRHPFFDSLRNPSGRMPSGHPFPPLIGINC</sequence>
<dbReference type="Gene3D" id="3.30.200.20">
    <property type="entry name" value="Phosphorylase Kinase, domain 1"/>
    <property type="match status" value="1"/>
</dbReference>
<dbReference type="GO" id="GO:0030154">
    <property type="term" value="P:cell differentiation"/>
    <property type="evidence" value="ECO:0007669"/>
    <property type="project" value="TreeGrafter"/>
</dbReference>
<evidence type="ECO:0000256" key="2">
    <source>
        <dbReference type="ARBA" id="ARBA00022527"/>
    </source>
</evidence>
<dbReference type="AlphaFoldDB" id="A0A7E4V4R3"/>
<dbReference type="PANTHER" id="PTHR24057">
    <property type="entry name" value="GLYCOGEN SYNTHASE KINASE-3 ALPHA"/>
    <property type="match status" value="1"/>
</dbReference>
<feature type="compositionally biased region" description="Low complexity" evidence="8">
    <location>
        <begin position="63"/>
        <end position="85"/>
    </location>
</feature>
<dbReference type="GO" id="GO:0090090">
    <property type="term" value="P:negative regulation of canonical Wnt signaling pathway"/>
    <property type="evidence" value="ECO:0007669"/>
    <property type="project" value="TreeGrafter"/>
</dbReference>
<dbReference type="WBParaSite" id="Pan_g1655.t1">
    <property type="protein sequence ID" value="Pan_g1655.t1"/>
    <property type="gene ID" value="Pan_g1655"/>
</dbReference>
<keyword evidence="5" id="KW-0418">Kinase</keyword>
<keyword evidence="6 7" id="KW-0067">ATP-binding</keyword>
<dbReference type="Proteomes" id="UP000492821">
    <property type="component" value="Unassembled WGS sequence"/>
</dbReference>
<evidence type="ECO:0000256" key="8">
    <source>
        <dbReference type="SAM" id="MobiDB-lite"/>
    </source>
</evidence>
<evidence type="ECO:0000256" key="1">
    <source>
        <dbReference type="ARBA" id="ARBA00005527"/>
    </source>
</evidence>
<feature type="compositionally biased region" description="Basic and acidic residues" evidence="8">
    <location>
        <begin position="151"/>
        <end position="168"/>
    </location>
</feature>
<feature type="compositionally biased region" description="Basic and acidic residues" evidence="8">
    <location>
        <begin position="92"/>
        <end position="104"/>
    </location>
</feature>
<dbReference type="PROSITE" id="PS00108">
    <property type="entry name" value="PROTEIN_KINASE_ST"/>
    <property type="match status" value="1"/>
</dbReference>
<evidence type="ECO:0000256" key="5">
    <source>
        <dbReference type="ARBA" id="ARBA00022777"/>
    </source>
</evidence>
<evidence type="ECO:0000256" key="6">
    <source>
        <dbReference type="ARBA" id="ARBA00022840"/>
    </source>
</evidence>
<dbReference type="GO" id="GO:0005634">
    <property type="term" value="C:nucleus"/>
    <property type="evidence" value="ECO:0007669"/>
    <property type="project" value="TreeGrafter"/>
</dbReference>
<evidence type="ECO:0000256" key="7">
    <source>
        <dbReference type="PROSITE-ProRule" id="PRU10141"/>
    </source>
</evidence>
<dbReference type="InterPro" id="IPR011009">
    <property type="entry name" value="Kinase-like_dom_sf"/>
</dbReference>
<name>A0A7E4V4R3_PANRE</name>
<dbReference type="SMART" id="SM00220">
    <property type="entry name" value="S_TKc"/>
    <property type="match status" value="1"/>
</dbReference>
<protein>
    <submittedName>
        <fullName evidence="11">Protein kinase domain-containing protein</fullName>
    </submittedName>
</protein>
<dbReference type="GO" id="GO:0070507">
    <property type="term" value="P:regulation of microtubule cytoskeleton organization"/>
    <property type="evidence" value="ECO:0007669"/>
    <property type="project" value="TreeGrafter"/>
</dbReference>
<organism evidence="10 11">
    <name type="scientific">Panagrellus redivivus</name>
    <name type="common">Microworm</name>
    <dbReference type="NCBI Taxonomy" id="6233"/>
    <lineage>
        <taxon>Eukaryota</taxon>
        <taxon>Metazoa</taxon>
        <taxon>Ecdysozoa</taxon>
        <taxon>Nematoda</taxon>
        <taxon>Chromadorea</taxon>
        <taxon>Rhabditida</taxon>
        <taxon>Tylenchina</taxon>
        <taxon>Panagrolaimomorpha</taxon>
        <taxon>Panagrolaimoidea</taxon>
        <taxon>Panagrolaimidae</taxon>
        <taxon>Panagrellus</taxon>
    </lineage>
</organism>
<keyword evidence="4 7" id="KW-0547">Nucleotide-binding</keyword>
<reference evidence="10" key="1">
    <citation type="journal article" date="2013" name="Genetics">
        <title>The draft genome and transcriptome of Panagrellus redivivus are shaped by the harsh demands of a free-living lifestyle.</title>
        <authorList>
            <person name="Srinivasan J."/>
            <person name="Dillman A.R."/>
            <person name="Macchietto M.G."/>
            <person name="Heikkinen L."/>
            <person name="Lakso M."/>
            <person name="Fracchia K.M."/>
            <person name="Antoshechkin I."/>
            <person name="Mortazavi A."/>
            <person name="Wong G."/>
            <person name="Sternberg P.W."/>
        </authorList>
    </citation>
    <scope>NUCLEOTIDE SEQUENCE [LARGE SCALE GENOMIC DNA]</scope>
    <source>
        <strain evidence="10">MT8872</strain>
    </source>
</reference>
<proteinExistence type="inferred from homology"/>
<dbReference type="InterPro" id="IPR000719">
    <property type="entry name" value="Prot_kinase_dom"/>
</dbReference>
<evidence type="ECO:0000313" key="11">
    <source>
        <dbReference type="WBParaSite" id="Pan_g1655.t1"/>
    </source>
</evidence>
<evidence type="ECO:0000256" key="4">
    <source>
        <dbReference type="ARBA" id="ARBA00022741"/>
    </source>
</evidence>
<feature type="domain" description="Protein kinase" evidence="9">
    <location>
        <begin position="198"/>
        <end position="498"/>
    </location>
</feature>
<dbReference type="FunFam" id="1.10.510.10:FF:000624">
    <property type="entry name" value="Mitogen-activated protein kinase"/>
    <property type="match status" value="1"/>
</dbReference>
<keyword evidence="10" id="KW-1185">Reference proteome</keyword>
<dbReference type="GO" id="GO:0004674">
    <property type="term" value="F:protein serine/threonine kinase activity"/>
    <property type="evidence" value="ECO:0007669"/>
    <property type="project" value="UniProtKB-KW"/>
</dbReference>
<dbReference type="GO" id="GO:0007165">
    <property type="term" value="P:signal transduction"/>
    <property type="evidence" value="ECO:0007669"/>
    <property type="project" value="TreeGrafter"/>
</dbReference>
<accession>A0A7E4V4R3</accession>
<feature type="binding site" evidence="7">
    <location>
        <position position="237"/>
    </location>
    <ligand>
        <name>ATP</name>
        <dbReference type="ChEBI" id="CHEBI:30616"/>
    </ligand>
</feature>
<dbReference type="GO" id="GO:0005524">
    <property type="term" value="F:ATP binding"/>
    <property type="evidence" value="ECO:0007669"/>
    <property type="project" value="UniProtKB-UniRule"/>
</dbReference>
<feature type="region of interest" description="Disordered" evidence="8">
    <location>
        <begin position="63"/>
        <end position="111"/>
    </location>
</feature>
<dbReference type="PANTHER" id="PTHR24057:SF18">
    <property type="entry name" value="SERINE_THREONINE-PROTEIN KINASE R03D7.5-RELATED"/>
    <property type="match status" value="1"/>
</dbReference>
<evidence type="ECO:0000259" key="9">
    <source>
        <dbReference type="PROSITE" id="PS50011"/>
    </source>
</evidence>
<keyword evidence="3" id="KW-0808">Transferase</keyword>
<evidence type="ECO:0000313" key="10">
    <source>
        <dbReference type="Proteomes" id="UP000492821"/>
    </source>
</evidence>
<dbReference type="InterPro" id="IPR017441">
    <property type="entry name" value="Protein_kinase_ATP_BS"/>
</dbReference>
<dbReference type="GO" id="GO:0005829">
    <property type="term" value="C:cytosol"/>
    <property type="evidence" value="ECO:0007669"/>
    <property type="project" value="TreeGrafter"/>
</dbReference>
<keyword evidence="2" id="KW-0723">Serine/threonine-protein kinase</keyword>
<dbReference type="GO" id="GO:0030424">
    <property type="term" value="C:axon"/>
    <property type="evidence" value="ECO:0007669"/>
    <property type="project" value="TreeGrafter"/>
</dbReference>